<feature type="compositionally biased region" description="Basic and acidic residues" evidence="1">
    <location>
        <begin position="51"/>
        <end position="60"/>
    </location>
</feature>
<protein>
    <submittedName>
        <fullName evidence="2">Uncharacterized protein</fullName>
    </submittedName>
</protein>
<feature type="region of interest" description="Disordered" evidence="1">
    <location>
        <begin position="1"/>
        <end position="73"/>
    </location>
</feature>
<feature type="region of interest" description="Disordered" evidence="1">
    <location>
        <begin position="296"/>
        <end position="339"/>
    </location>
</feature>
<feature type="region of interest" description="Disordered" evidence="1">
    <location>
        <begin position="127"/>
        <end position="283"/>
    </location>
</feature>
<feature type="compositionally biased region" description="Polar residues" evidence="1">
    <location>
        <begin position="327"/>
        <end position="339"/>
    </location>
</feature>
<dbReference type="EMBL" id="HBEQ01001606">
    <property type="protein sequence ID" value="CAD8513867.1"/>
    <property type="molecule type" value="Transcribed_RNA"/>
</dbReference>
<gene>
    <name evidence="2" type="ORF">MCOM1403_LOCUS1292</name>
</gene>
<evidence type="ECO:0000313" key="2">
    <source>
        <dbReference type="EMBL" id="CAD8513867.1"/>
    </source>
</evidence>
<dbReference type="AlphaFoldDB" id="A0A7S0I8M0"/>
<proteinExistence type="predicted"/>
<evidence type="ECO:0000256" key="1">
    <source>
        <dbReference type="SAM" id="MobiDB-lite"/>
    </source>
</evidence>
<feature type="compositionally biased region" description="Low complexity" evidence="1">
    <location>
        <begin position="169"/>
        <end position="183"/>
    </location>
</feature>
<sequence>MATLAPNPVMEPGPAALHAANHDESPAAPDEEHEAPAELAAAQTTADEDDQHGSHEDKPSGKKLSQRQRLSEACTEALSTMHDAKPDAAGFYKDEIIAAVKARHGYTDKPEIYQIVLGDNKVFSREVGTRKQGVKQGRPRTLYSLVSLKGPPRPSSPSPTRQNIKEASPESTGTETGAGPAAGAEKEKEKENAPAADADADADAEGRTNRPRRAAANRERQLKKREEEEARIEEALKEEEKRRRGEKKARGRPPKAVPATTPAPKRAKTTHAARPATHGTPGLADAADILLDLHHSNENSPAASGEHEGMVPASPLGTPIRRRRTSATDSDNEAQQQQDVHVLRQPVATRGVRFLDEPTRPDVHAEMNLNTPRGRHFDFAAAAAAARSVADASGVSGDGNDAIAKDAAVALIMANDAKGEKQLRKALDAQNRAIAALLADREARSATVDSLCVAVENIAEIAAARQQEASVETRRAAAAIAAPTFHGQEYIRDARRELDQMRTHMTLELEKISARLDQGLR</sequence>
<accession>A0A7S0I8M0</accession>
<organism evidence="2">
    <name type="scientific">Micromonas pusilla</name>
    <name type="common">Picoplanktonic green alga</name>
    <name type="synonym">Chromulina pusilla</name>
    <dbReference type="NCBI Taxonomy" id="38833"/>
    <lineage>
        <taxon>Eukaryota</taxon>
        <taxon>Viridiplantae</taxon>
        <taxon>Chlorophyta</taxon>
        <taxon>Mamiellophyceae</taxon>
        <taxon>Mamiellales</taxon>
        <taxon>Mamiellaceae</taxon>
        <taxon>Micromonas</taxon>
    </lineage>
</organism>
<name>A0A7S0I8M0_MICPS</name>
<reference evidence="2" key="1">
    <citation type="submission" date="2021-01" db="EMBL/GenBank/DDBJ databases">
        <authorList>
            <person name="Corre E."/>
            <person name="Pelletier E."/>
            <person name="Niang G."/>
            <person name="Scheremetjew M."/>
            <person name="Finn R."/>
            <person name="Kale V."/>
            <person name="Holt S."/>
            <person name="Cochrane G."/>
            <person name="Meng A."/>
            <person name="Brown T."/>
            <person name="Cohen L."/>
        </authorList>
    </citation>
    <scope>NUCLEOTIDE SEQUENCE</scope>
    <source>
        <strain evidence="2">CCMP1723</strain>
    </source>
</reference>
<feature type="compositionally biased region" description="Basic and acidic residues" evidence="1">
    <location>
        <begin position="216"/>
        <end position="243"/>
    </location>
</feature>
<feature type="compositionally biased region" description="Basic residues" evidence="1">
    <location>
        <begin position="244"/>
        <end position="253"/>
    </location>
</feature>